<evidence type="ECO:0000256" key="2">
    <source>
        <dbReference type="PROSITE-ProRule" id="PRU00023"/>
    </source>
</evidence>
<feature type="transmembrane region" description="Helical" evidence="3">
    <location>
        <begin position="128"/>
        <end position="152"/>
    </location>
</feature>
<dbReference type="EMBL" id="JAYWIO010000004">
    <property type="protein sequence ID" value="KAK7268553.1"/>
    <property type="molecule type" value="Genomic_DNA"/>
</dbReference>
<accession>A0AAN9I5S8</accession>
<name>A0AAN9I5S8_CROPI</name>
<reference evidence="4 5" key="1">
    <citation type="submission" date="2024-01" db="EMBL/GenBank/DDBJ databases">
        <title>The genomes of 5 underutilized Papilionoideae crops provide insights into root nodulation and disease resistanc.</title>
        <authorList>
            <person name="Yuan L."/>
        </authorList>
    </citation>
    <scope>NUCLEOTIDE SEQUENCE [LARGE SCALE GENOMIC DNA]</scope>
    <source>
        <strain evidence="4">ZHUSHIDOU_FW_LH</strain>
        <tissue evidence="4">Leaf</tissue>
    </source>
</reference>
<feature type="repeat" description="ANK" evidence="2">
    <location>
        <begin position="64"/>
        <end position="96"/>
    </location>
</feature>
<keyword evidence="3" id="KW-1133">Transmembrane helix</keyword>
<gene>
    <name evidence="4" type="ORF">RIF29_21254</name>
</gene>
<dbReference type="InterPro" id="IPR002110">
    <property type="entry name" value="Ankyrin_rpt"/>
</dbReference>
<comment type="subcellular location">
    <subcellularLocation>
        <location evidence="1">Cell membrane</location>
        <topology evidence="1">Peripheral membrane protein</topology>
        <orientation evidence="1">Cytoplasmic side</orientation>
    </subcellularLocation>
</comment>
<dbReference type="PROSITE" id="PS50088">
    <property type="entry name" value="ANK_REPEAT"/>
    <property type="match status" value="1"/>
</dbReference>
<dbReference type="AlphaFoldDB" id="A0AAN9I5S8"/>
<evidence type="ECO:0000313" key="4">
    <source>
        <dbReference type="EMBL" id="KAK7268553.1"/>
    </source>
</evidence>
<evidence type="ECO:0000256" key="1">
    <source>
        <dbReference type="ARBA" id="ARBA00004413"/>
    </source>
</evidence>
<evidence type="ECO:0008006" key="6">
    <source>
        <dbReference type="Google" id="ProtNLM"/>
    </source>
</evidence>
<dbReference type="GO" id="GO:0005886">
    <property type="term" value="C:plasma membrane"/>
    <property type="evidence" value="ECO:0007669"/>
    <property type="project" value="UniProtKB-SubCell"/>
</dbReference>
<keyword evidence="2" id="KW-0040">ANK repeat</keyword>
<dbReference type="Proteomes" id="UP001372338">
    <property type="component" value="Unassembled WGS sequence"/>
</dbReference>
<keyword evidence="3" id="KW-0472">Membrane</keyword>
<keyword evidence="3" id="KW-0812">Transmembrane</keyword>
<keyword evidence="5" id="KW-1185">Reference proteome</keyword>
<dbReference type="Gene3D" id="1.25.40.20">
    <property type="entry name" value="Ankyrin repeat-containing domain"/>
    <property type="match status" value="1"/>
</dbReference>
<organism evidence="4 5">
    <name type="scientific">Crotalaria pallida</name>
    <name type="common">Smooth rattlebox</name>
    <name type="synonym">Crotalaria striata</name>
    <dbReference type="NCBI Taxonomy" id="3830"/>
    <lineage>
        <taxon>Eukaryota</taxon>
        <taxon>Viridiplantae</taxon>
        <taxon>Streptophyta</taxon>
        <taxon>Embryophyta</taxon>
        <taxon>Tracheophyta</taxon>
        <taxon>Spermatophyta</taxon>
        <taxon>Magnoliopsida</taxon>
        <taxon>eudicotyledons</taxon>
        <taxon>Gunneridae</taxon>
        <taxon>Pentapetalae</taxon>
        <taxon>rosids</taxon>
        <taxon>fabids</taxon>
        <taxon>Fabales</taxon>
        <taxon>Fabaceae</taxon>
        <taxon>Papilionoideae</taxon>
        <taxon>50 kb inversion clade</taxon>
        <taxon>genistoids sensu lato</taxon>
        <taxon>core genistoids</taxon>
        <taxon>Crotalarieae</taxon>
        <taxon>Crotalaria</taxon>
    </lineage>
</organism>
<dbReference type="Pfam" id="PF12796">
    <property type="entry name" value="Ank_2"/>
    <property type="match status" value="1"/>
</dbReference>
<dbReference type="SMART" id="SM00248">
    <property type="entry name" value="ANK"/>
    <property type="match status" value="2"/>
</dbReference>
<comment type="caution">
    <text evidence="4">The sequence shown here is derived from an EMBL/GenBank/DDBJ whole genome shotgun (WGS) entry which is preliminary data.</text>
</comment>
<sequence length="183" mass="19847">MNVVVQRAGHPQLRNYILAIVSSLLPFLQKVMKADYLSGGTALHSAVNWHYNALSKFVNKTADGDITALHMAALNGYFDYVQLLLDLNANVSAVTFHYGTSMDLIGAGSNLLHYTACGGNLKSCQARIALVFMCDIPFGLCDHVFLFLILLARGANRVALNCNGSGYLVLALICPFTPAFFVT</sequence>
<proteinExistence type="predicted"/>
<protein>
    <recommendedName>
        <fullName evidence="6">Ankyrin repeat protein</fullName>
    </recommendedName>
</protein>
<evidence type="ECO:0000313" key="5">
    <source>
        <dbReference type="Proteomes" id="UP001372338"/>
    </source>
</evidence>
<dbReference type="InterPro" id="IPR036770">
    <property type="entry name" value="Ankyrin_rpt-contain_sf"/>
</dbReference>
<feature type="transmembrane region" description="Helical" evidence="3">
    <location>
        <begin position="164"/>
        <end position="182"/>
    </location>
</feature>
<dbReference type="PROSITE" id="PS50297">
    <property type="entry name" value="ANK_REP_REGION"/>
    <property type="match status" value="1"/>
</dbReference>
<dbReference type="SUPFAM" id="SSF48403">
    <property type="entry name" value="Ankyrin repeat"/>
    <property type="match status" value="1"/>
</dbReference>
<evidence type="ECO:0000256" key="3">
    <source>
        <dbReference type="SAM" id="Phobius"/>
    </source>
</evidence>